<reference evidence="2" key="1">
    <citation type="submission" date="2014-09" db="EMBL/GenBank/DDBJ databases">
        <authorList>
            <person name="Magalhaes I.L.F."/>
            <person name="Oliveira U."/>
            <person name="Santos F.R."/>
            <person name="Vidigal T.H.D.A."/>
            <person name="Brescovit A.D."/>
            <person name="Santos A.J."/>
        </authorList>
    </citation>
    <scope>NUCLEOTIDE SEQUENCE</scope>
    <source>
        <tissue evidence="2">Shoot tissue taken approximately 20 cm above the soil surface</tissue>
    </source>
</reference>
<dbReference type="AlphaFoldDB" id="A0A0A9BED4"/>
<proteinExistence type="predicted"/>
<protein>
    <submittedName>
        <fullName evidence="2">Uncharacterized protein</fullName>
    </submittedName>
</protein>
<name>A0A0A9BED4_ARUDO</name>
<keyword evidence="1" id="KW-0812">Transmembrane</keyword>
<reference evidence="2" key="2">
    <citation type="journal article" date="2015" name="Data Brief">
        <title>Shoot transcriptome of the giant reed, Arundo donax.</title>
        <authorList>
            <person name="Barrero R.A."/>
            <person name="Guerrero F.D."/>
            <person name="Moolhuijzen P."/>
            <person name="Goolsby J.A."/>
            <person name="Tidwell J."/>
            <person name="Bellgard S.E."/>
            <person name="Bellgard M.I."/>
        </authorList>
    </citation>
    <scope>NUCLEOTIDE SEQUENCE</scope>
    <source>
        <tissue evidence="2">Shoot tissue taken approximately 20 cm above the soil surface</tissue>
    </source>
</reference>
<evidence type="ECO:0000313" key="2">
    <source>
        <dbReference type="EMBL" id="JAD62349.1"/>
    </source>
</evidence>
<sequence>MRLFTVWQPTGWSVTVVYFSLVASFVGMHYLCLNGSKYTTSSLVMYLPGGGVTLSSCMPRIIRRRIWQQIITLNVMIIFLCSFSVLLRLD</sequence>
<keyword evidence="1" id="KW-0472">Membrane</keyword>
<dbReference type="EMBL" id="GBRH01235546">
    <property type="protein sequence ID" value="JAD62349.1"/>
    <property type="molecule type" value="Transcribed_RNA"/>
</dbReference>
<feature type="transmembrane region" description="Helical" evidence="1">
    <location>
        <begin position="12"/>
        <end position="33"/>
    </location>
</feature>
<organism evidence="2">
    <name type="scientific">Arundo donax</name>
    <name type="common">Giant reed</name>
    <name type="synonym">Donax arundinaceus</name>
    <dbReference type="NCBI Taxonomy" id="35708"/>
    <lineage>
        <taxon>Eukaryota</taxon>
        <taxon>Viridiplantae</taxon>
        <taxon>Streptophyta</taxon>
        <taxon>Embryophyta</taxon>
        <taxon>Tracheophyta</taxon>
        <taxon>Spermatophyta</taxon>
        <taxon>Magnoliopsida</taxon>
        <taxon>Liliopsida</taxon>
        <taxon>Poales</taxon>
        <taxon>Poaceae</taxon>
        <taxon>PACMAD clade</taxon>
        <taxon>Arundinoideae</taxon>
        <taxon>Arundineae</taxon>
        <taxon>Arundo</taxon>
    </lineage>
</organism>
<feature type="transmembrane region" description="Helical" evidence="1">
    <location>
        <begin position="70"/>
        <end position="89"/>
    </location>
</feature>
<keyword evidence="1" id="KW-1133">Transmembrane helix</keyword>
<evidence type="ECO:0000256" key="1">
    <source>
        <dbReference type="SAM" id="Phobius"/>
    </source>
</evidence>
<accession>A0A0A9BED4</accession>